<evidence type="ECO:0000313" key="2">
    <source>
        <dbReference type="EMBL" id="WVZ26864.1"/>
    </source>
</evidence>
<geneLocation type="mitochondrion" evidence="2"/>
<feature type="compositionally biased region" description="Basic and acidic residues" evidence="1">
    <location>
        <begin position="118"/>
        <end position="128"/>
    </location>
</feature>
<organism evidence="2 3">
    <name type="scientific">Vigna mungo</name>
    <name type="common">Black gram</name>
    <name type="synonym">Phaseolus mungo</name>
    <dbReference type="NCBI Taxonomy" id="3915"/>
    <lineage>
        <taxon>Eukaryota</taxon>
        <taxon>Viridiplantae</taxon>
        <taxon>Streptophyta</taxon>
        <taxon>Embryophyta</taxon>
        <taxon>Tracheophyta</taxon>
        <taxon>Spermatophyta</taxon>
        <taxon>Magnoliopsida</taxon>
        <taxon>eudicotyledons</taxon>
        <taxon>Gunneridae</taxon>
        <taxon>Pentapetalae</taxon>
        <taxon>rosids</taxon>
        <taxon>fabids</taxon>
        <taxon>Fabales</taxon>
        <taxon>Fabaceae</taxon>
        <taxon>Papilionoideae</taxon>
        <taxon>50 kb inversion clade</taxon>
        <taxon>NPAAA clade</taxon>
        <taxon>indigoferoid/millettioid clade</taxon>
        <taxon>Phaseoleae</taxon>
        <taxon>Vigna</taxon>
    </lineage>
</organism>
<protein>
    <submittedName>
        <fullName evidence="2">Uncharacterized protein</fullName>
    </submittedName>
</protein>
<dbReference type="Proteomes" id="UP001374535">
    <property type="component" value="Mitochondrion MT"/>
</dbReference>
<gene>
    <name evidence="2" type="ORF">V8G54_000194</name>
</gene>
<dbReference type="AlphaFoldDB" id="A0AAQ3PJ87"/>
<proteinExistence type="predicted"/>
<evidence type="ECO:0000256" key="1">
    <source>
        <dbReference type="SAM" id="MobiDB-lite"/>
    </source>
</evidence>
<name>A0AAQ3PJ87_VIGMU</name>
<sequence>MSLPAPPWPYAFWPARLDLALTGLPPSCKDSTPPLDALRPRFVQAALLGYVLPIAKAVLLPGFFSAKLGNLPFSERLYPGTKRKRGGRPSTRSQGSGWSLTRAIQETIQSKASKKKQKDSQSSRDSSRRQVLQRKLSIQREDRVVVVNRGREQLIRQDGIPLLHLIEKKAFPLSCPAKFELRSLETHAFRLACLFETLDLLSNPHAMIGKMDLNSKKTLEQRKGFSQGIWSHSVYQSLLIAFLSFSSFPFHSISASWKKGCPDVTCHP</sequence>
<keyword evidence="3" id="KW-1185">Reference proteome</keyword>
<dbReference type="EMBL" id="CP144701">
    <property type="protein sequence ID" value="WVZ26864.1"/>
    <property type="molecule type" value="Genomic_DNA"/>
</dbReference>
<feature type="region of interest" description="Disordered" evidence="1">
    <location>
        <begin position="77"/>
        <end position="133"/>
    </location>
</feature>
<accession>A0AAQ3PJ87</accession>
<evidence type="ECO:0000313" key="3">
    <source>
        <dbReference type="Proteomes" id="UP001374535"/>
    </source>
</evidence>
<feature type="compositionally biased region" description="Polar residues" evidence="1">
    <location>
        <begin position="90"/>
        <end position="108"/>
    </location>
</feature>
<keyword evidence="2" id="KW-0496">Mitochondrion</keyword>
<reference evidence="2 3" key="1">
    <citation type="journal article" date="2023" name="Life. Sci Alliance">
        <title>Evolutionary insights into 3D genome organization and epigenetic landscape of Vigna mungo.</title>
        <authorList>
            <person name="Junaid A."/>
            <person name="Singh B."/>
            <person name="Bhatia S."/>
        </authorList>
    </citation>
    <scope>NUCLEOTIDE SEQUENCE [LARGE SCALE GENOMIC DNA]</scope>
    <source>
        <strain evidence="2">Urdbean</strain>
    </source>
</reference>